<accession>A0A9P1D1S6</accession>
<evidence type="ECO:0000313" key="4">
    <source>
        <dbReference type="Proteomes" id="UP001152797"/>
    </source>
</evidence>
<feature type="compositionally biased region" description="Basic and acidic residues" evidence="1">
    <location>
        <begin position="159"/>
        <end position="170"/>
    </location>
</feature>
<evidence type="ECO:0000313" key="2">
    <source>
        <dbReference type="EMBL" id="CAI4001685.1"/>
    </source>
</evidence>
<gene>
    <name evidence="2" type="ORF">C1SCF055_LOCUS27709</name>
</gene>
<keyword evidence="4" id="KW-1185">Reference proteome</keyword>
<feature type="region of interest" description="Disordered" evidence="1">
    <location>
        <begin position="211"/>
        <end position="230"/>
    </location>
</feature>
<comment type="caution">
    <text evidence="2">The sequence shown here is derived from an EMBL/GenBank/DDBJ whole genome shotgun (WGS) entry which is preliminary data.</text>
</comment>
<sequence>MLVFEPTLRRVSTSLAKEAYMMNVSDPCSGKVPSVPSAPAQSRFVRVAGGWRPRVHSEEPLSPVSPTSSKHSEGDRSPCWSVPVRSLKSLPEDAVSHVRTTPARAELSRPDGEAREKRPYRRDPHLAKELHLWPKKFLKEQEKKAEAAAATFCPLEQKAEDLKHLPRENTADSGSRRSSPAPPQPSAPFAARRGSLRRVSVGDLSEKLRRASMNSIAMSEKSESDTGGGDRCAAARQAAEAAVAEAEQQRLPAAICRQRRVEAYAEALLREPEIQQLQAERVRGGVGMEDLDEVDSELEKLIKEDLAELAELFAEFDGTLEGVLQQHDVRSLLRLLGRALTEDDVRTLMRGLDPLGDENEMFGDIGFKEFVELCDMRSGASFGSATVLLAIDALWRLHSEKLYLRAFFRGTPTPLGHGTPAPSACRAMAAVRVTLQGLNGEVMLGPVEVEATTRVKELKEQLEAKVLEESGETKAFQLLLKETSPKLDAMLGELRELDPSNTHALDFTVVAQDGSVSAELRKRCEEARRKKEEMARRNSGWLEERKTASVERKQQKREEDLQDYHCALEDLISQLAGDALHVCRHQAAKGLSEATFDFQHAFQQHELGAMIFFKRKAEYLRESSIWRGWYFSVHDGLDPNEGIQMGGDYFYRFIITCRDLLVPHLTQLGLQVTNNNQLIHAIEIRFRGASSNCIQPHLRDVAEALQGVKVNVRPEQVERIALDLGHAVWAEFVTLVHETELFVLTQRCRMMEKQRAWERAGFTLEQVSKVQELFDHFVSKTGRGLRAEELLYIVHQLGMTSRSRSDEADMEATAYNGRDRSETMSLEECLHAARRFLDKKEMDARSKELRAAAIAGIPHDELDYFRTFYKQLIAEDTQGNKKDFSYFALCRGVQVMGATLTVERNAELEQMFKEHAVSSGSSQLLHLPFPKFIVMIGSLFKADFANLRTQSARKDEELPRAVPSKVKAISTTSALEAKVAVVGALDMFGQVHEAFALRTMNPVLESSRGQFVSAKYGKDIQLLLLPDYLTDGDASIATGYSASTVTACGPKKGPEGMESGSVSAYRMPLRRPNGPPGSSHGSRPLGLAGHQGDILSMCPSYTESHSTGGGGGPLLLTAGDDRTARLWALAGPHAGSELIRFDRLKGSRQASGEENPLFEQVQDAQFLCLDGAVALATTTRLAVYRFQLHLQDTSDDIKRLQRRPWAIARLGSYKCCGLLALPKEPTGDTAMGWGLQAHGMDLHGICEYCGELKPLEEVGRCETPEVEEPTHCYSCGGGPLEFSTSQARKGSHARCPECVAANRKQRFAPFQQRASHGDQDLDAELLQSVEALDEARVLEALEAGADADCSRPLLLRDANAGPCRFRAAYRGDGRAVPEEAPNQPTSPLKMAVFRLSDCMLDKTTRMRLVSIAQALIEHGAPVAPARHLFELRYGPCEREGDDADADEAPNAFHHLYNLLRE</sequence>
<feature type="region of interest" description="Disordered" evidence="1">
    <location>
        <begin position="1049"/>
        <end position="1086"/>
    </location>
</feature>
<dbReference type="EMBL" id="CAMXCT030002979">
    <property type="protein sequence ID" value="CAL4788997.1"/>
    <property type="molecule type" value="Genomic_DNA"/>
</dbReference>
<evidence type="ECO:0000313" key="3">
    <source>
        <dbReference type="EMBL" id="CAL4788997.1"/>
    </source>
</evidence>
<dbReference type="OrthoDB" id="20669at2759"/>
<reference evidence="3 4" key="2">
    <citation type="submission" date="2024-05" db="EMBL/GenBank/DDBJ databases">
        <authorList>
            <person name="Chen Y."/>
            <person name="Shah S."/>
            <person name="Dougan E. K."/>
            <person name="Thang M."/>
            <person name="Chan C."/>
        </authorList>
    </citation>
    <scope>NUCLEOTIDE SEQUENCE [LARGE SCALE GENOMIC DNA]</scope>
</reference>
<protein>
    <submittedName>
        <fullName evidence="2">Uncharacterized protein</fullName>
    </submittedName>
</protein>
<feature type="region of interest" description="Disordered" evidence="1">
    <location>
        <begin position="55"/>
        <end position="126"/>
    </location>
</feature>
<feature type="compositionally biased region" description="Basic and acidic residues" evidence="1">
    <location>
        <begin position="106"/>
        <end position="126"/>
    </location>
</feature>
<dbReference type="SUPFAM" id="SSF47473">
    <property type="entry name" value="EF-hand"/>
    <property type="match status" value="1"/>
</dbReference>
<evidence type="ECO:0000256" key="1">
    <source>
        <dbReference type="SAM" id="MobiDB-lite"/>
    </source>
</evidence>
<dbReference type="EMBL" id="CAMXCT010002979">
    <property type="protein sequence ID" value="CAI4001685.1"/>
    <property type="molecule type" value="Genomic_DNA"/>
</dbReference>
<proteinExistence type="predicted"/>
<name>A0A9P1D1S6_9DINO</name>
<dbReference type="InterPro" id="IPR011992">
    <property type="entry name" value="EF-hand-dom_pair"/>
</dbReference>
<reference evidence="2" key="1">
    <citation type="submission" date="2022-10" db="EMBL/GenBank/DDBJ databases">
        <authorList>
            <person name="Chen Y."/>
            <person name="Dougan E. K."/>
            <person name="Chan C."/>
            <person name="Rhodes N."/>
            <person name="Thang M."/>
        </authorList>
    </citation>
    <scope>NUCLEOTIDE SEQUENCE</scope>
</reference>
<feature type="region of interest" description="Disordered" evidence="1">
    <location>
        <begin position="159"/>
        <end position="204"/>
    </location>
</feature>
<dbReference type="Proteomes" id="UP001152797">
    <property type="component" value="Unassembled WGS sequence"/>
</dbReference>
<dbReference type="Gene3D" id="1.10.238.10">
    <property type="entry name" value="EF-hand"/>
    <property type="match status" value="1"/>
</dbReference>
<dbReference type="EMBL" id="CAMXCT020002979">
    <property type="protein sequence ID" value="CAL1155060.1"/>
    <property type="molecule type" value="Genomic_DNA"/>
</dbReference>
<organism evidence="2">
    <name type="scientific">Cladocopium goreaui</name>
    <dbReference type="NCBI Taxonomy" id="2562237"/>
    <lineage>
        <taxon>Eukaryota</taxon>
        <taxon>Sar</taxon>
        <taxon>Alveolata</taxon>
        <taxon>Dinophyceae</taxon>
        <taxon>Suessiales</taxon>
        <taxon>Symbiodiniaceae</taxon>
        <taxon>Cladocopium</taxon>
    </lineage>
</organism>
<feature type="region of interest" description="Disordered" evidence="1">
    <location>
        <begin position="537"/>
        <end position="556"/>
    </location>
</feature>